<evidence type="ECO:0000256" key="1">
    <source>
        <dbReference type="PROSITE-ProRule" id="PRU00221"/>
    </source>
</evidence>
<keyword evidence="3" id="KW-1185">Reference proteome</keyword>
<evidence type="ECO:0000313" key="3">
    <source>
        <dbReference type="Proteomes" id="UP000011668"/>
    </source>
</evidence>
<keyword evidence="1" id="KW-0853">WD repeat</keyword>
<dbReference type="AlphaFoldDB" id="L8WCF1"/>
<dbReference type="Pfam" id="PF00400">
    <property type="entry name" value="WD40"/>
    <property type="match status" value="2"/>
</dbReference>
<dbReference type="PANTHER" id="PTHR19879">
    <property type="entry name" value="TRANSCRIPTION INITIATION FACTOR TFIID"/>
    <property type="match status" value="1"/>
</dbReference>
<dbReference type="EMBL" id="AFRT01005884">
    <property type="protein sequence ID" value="ELU35635.1"/>
    <property type="molecule type" value="Genomic_DNA"/>
</dbReference>
<dbReference type="SMART" id="SM00320">
    <property type="entry name" value="WD40"/>
    <property type="match status" value="2"/>
</dbReference>
<dbReference type="InterPro" id="IPR036322">
    <property type="entry name" value="WD40_repeat_dom_sf"/>
</dbReference>
<feature type="repeat" description="WD" evidence="1">
    <location>
        <begin position="47"/>
        <end position="88"/>
    </location>
</feature>
<dbReference type="InterPro" id="IPR015943">
    <property type="entry name" value="WD40/YVTN_repeat-like_dom_sf"/>
</dbReference>
<dbReference type="STRING" id="983506.L8WCF1"/>
<reference evidence="2 3" key="1">
    <citation type="journal article" date="2013" name="Nat. Commun.">
        <title>The evolution and pathogenic mechanisms of the rice sheath blight pathogen.</title>
        <authorList>
            <person name="Zheng A."/>
            <person name="Lin R."/>
            <person name="Xu L."/>
            <person name="Qin P."/>
            <person name="Tang C."/>
            <person name="Ai P."/>
            <person name="Zhang D."/>
            <person name="Liu Y."/>
            <person name="Sun Z."/>
            <person name="Feng H."/>
            <person name="Wang Y."/>
            <person name="Chen Y."/>
            <person name="Liang X."/>
            <person name="Fu R."/>
            <person name="Li Q."/>
            <person name="Zhang J."/>
            <person name="Yu X."/>
            <person name="Xie Z."/>
            <person name="Ding L."/>
            <person name="Guan P."/>
            <person name="Tang J."/>
            <person name="Liang Y."/>
            <person name="Wang S."/>
            <person name="Deng Q."/>
            <person name="Li S."/>
            <person name="Zhu J."/>
            <person name="Wang L."/>
            <person name="Liu H."/>
            <person name="Li P."/>
        </authorList>
    </citation>
    <scope>NUCLEOTIDE SEQUENCE [LARGE SCALE GENOMIC DNA]</scope>
    <source>
        <strain evidence="3">AG-1 IA</strain>
    </source>
</reference>
<dbReference type="PROSITE" id="PS50294">
    <property type="entry name" value="WD_REPEATS_REGION"/>
    <property type="match status" value="1"/>
</dbReference>
<dbReference type="OrthoDB" id="6262491at2759"/>
<proteinExistence type="predicted"/>
<accession>L8WCF1</accession>
<protein>
    <submittedName>
        <fullName evidence="2">WD40 domain-containing protein</fullName>
    </submittedName>
</protein>
<comment type="caution">
    <text evidence="2">The sequence shown here is derived from an EMBL/GenBank/DDBJ whole genome shotgun (WGS) entry which is preliminary data.</text>
</comment>
<feature type="repeat" description="WD" evidence="1">
    <location>
        <begin position="17"/>
        <end position="45"/>
    </location>
</feature>
<dbReference type="PROSITE" id="PS50082">
    <property type="entry name" value="WD_REPEATS_2"/>
    <property type="match status" value="2"/>
</dbReference>
<dbReference type="Gene3D" id="2.130.10.10">
    <property type="entry name" value="YVTN repeat-like/Quinoprotein amine dehydrogenase"/>
    <property type="match status" value="1"/>
</dbReference>
<organism evidence="2 3">
    <name type="scientific">Thanatephorus cucumeris (strain AG1-IA)</name>
    <name type="common">Rice sheath blight fungus</name>
    <name type="synonym">Rhizoctonia solani</name>
    <dbReference type="NCBI Taxonomy" id="983506"/>
    <lineage>
        <taxon>Eukaryota</taxon>
        <taxon>Fungi</taxon>
        <taxon>Dikarya</taxon>
        <taxon>Basidiomycota</taxon>
        <taxon>Agaricomycotina</taxon>
        <taxon>Agaricomycetes</taxon>
        <taxon>Cantharellales</taxon>
        <taxon>Ceratobasidiaceae</taxon>
        <taxon>Rhizoctonia</taxon>
        <taxon>Rhizoctonia solani AG-1</taxon>
    </lineage>
</organism>
<gene>
    <name evidence="2" type="ORF">AG1IA_10335</name>
</gene>
<name>L8WCF1_THACA</name>
<dbReference type="Proteomes" id="UP000011668">
    <property type="component" value="Unassembled WGS sequence"/>
</dbReference>
<dbReference type="SUPFAM" id="SSF50978">
    <property type="entry name" value="WD40 repeat-like"/>
    <property type="match status" value="1"/>
</dbReference>
<dbReference type="HOGENOM" id="CLU_2279368_0_0_1"/>
<dbReference type="PANTHER" id="PTHR19879:SF9">
    <property type="entry name" value="TRANSCRIPTION INITIATION FACTOR TFIID SUBUNIT 5"/>
    <property type="match status" value="1"/>
</dbReference>
<evidence type="ECO:0000313" key="2">
    <source>
        <dbReference type="EMBL" id="ELU35635.1"/>
    </source>
</evidence>
<dbReference type="InterPro" id="IPR001680">
    <property type="entry name" value="WD40_rpt"/>
</dbReference>
<sequence>MGRFMSGTPRRVNWRSSPCAAYIASASWDSTLRIWNAHTGKDIHGSMRGHTRNVNCVRFLPHGLAIVSGSDDGTVRMWGVSTGQQIARLLESAAQQMSRYKW</sequence>